<feature type="transmembrane region" description="Helical" evidence="1">
    <location>
        <begin position="104"/>
        <end position="126"/>
    </location>
</feature>
<keyword evidence="1" id="KW-0812">Transmembrane</keyword>
<dbReference type="RefSeq" id="WP_010624440.1">
    <property type="nucleotide sequence ID" value="NZ_AZFA01000025.1"/>
</dbReference>
<feature type="transmembrane region" description="Helical" evidence="1">
    <location>
        <begin position="66"/>
        <end position="92"/>
    </location>
</feature>
<evidence type="ECO:0000313" key="3">
    <source>
        <dbReference type="Proteomes" id="UP000051647"/>
    </source>
</evidence>
<comment type="caution">
    <text evidence="2">The sequence shown here is derived from an EMBL/GenBank/DDBJ whole genome shotgun (WGS) entry which is preliminary data.</text>
</comment>
<keyword evidence="3" id="KW-1185">Reference proteome</keyword>
<reference evidence="2 3" key="1">
    <citation type="journal article" date="2015" name="Genome Announc.">
        <title>Expanding the biotechnology potential of lactobacilli through comparative genomics of 213 strains and associated genera.</title>
        <authorList>
            <person name="Sun Z."/>
            <person name="Harris H.M."/>
            <person name="McCann A."/>
            <person name="Guo C."/>
            <person name="Argimon S."/>
            <person name="Zhang W."/>
            <person name="Yang X."/>
            <person name="Jeffery I.B."/>
            <person name="Cooney J.C."/>
            <person name="Kagawa T.F."/>
            <person name="Liu W."/>
            <person name="Song Y."/>
            <person name="Salvetti E."/>
            <person name="Wrobel A."/>
            <person name="Rasinkangas P."/>
            <person name="Parkhill J."/>
            <person name="Rea M.C."/>
            <person name="O'Sullivan O."/>
            <person name="Ritari J."/>
            <person name="Douillard F.P."/>
            <person name="Paul Ross R."/>
            <person name="Yang R."/>
            <person name="Briner A.E."/>
            <person name="Felis G.E."/>
            <person name="de Vos W.M."/>
            <person name="Barrangou R."/>
            <person name="Klaenhammer T.R."/>
            <person name="Caufield P.W."/>
            <person name="Cui Y."/>
            <person name="Zhang H."/>
            <person name="O'Toole P.W."/>
        </authorList>
    </citation>
    <scope>NUCLEOTIDE SEQUENCE [LARGE SCALE GENOMIC DNA]</scope>
    <source>
        <strain evidence="2 3">DSM 14857</strain>
    </source>
</reference>
<dbReference type="PANTHER" id="PTHR34980">
    <property type="entry name" value="INNER MEMBRANE PROTEIN-RELATED-RELATED"/>
    <property type="match status" value="1"/>
</dbReference>
<dbReference type="GO" id="GO:0005886">
    <property type="term" value="C:plasma membrane"/>
    <property type="evidence" value="ECO:0007669"/>
    <property type="project" value="TreeGrafter"/>
</dbReference>
<gene>
    <name evidence="2" type="ORF">FC27_GL001223</name>
</gene>
<dbReference type="InterPro" id="IPR008523">
    <property type="entry name" value="DUF805"/>
</dbReference>
<feature type="transmembrane region" description="Helical" evidence="1">
    <location>
        <begin position="38"/>
        <end position="59"/>
    </location>
</feature>
<sequence>MDKKIWNQSQKPGLINSTKLFFQDLFVGAKRVSRRDFWWGYLGTTIFFAILIGILVFLMKSMPLMTYYWSAVIGVAIAISFGYYLIAIYNAAIRRLHDINLKAWWMLLILVPFFGYIILLVMMSLGQRNANNRFEKELSVQP</sequence>
<evidence type="ECO:0000313" key="2">
    <source>
        <dbReference type="EMBL" id="KRL65854.1"/>
    </source>
</evidence>
<dbReference type="STRING" id="1423815.FC27_GL001223"/>
<dbReference type="PATRIC" id="fig|1423815.3.peg.1254"/>
<evidence type="ECO:0000256" key="1">
    <source>
        <dbReference type="SAM" id="Phobius"/>
    </source>
</evidence>
<dbReference type="Pfam" id="PF05656">
    <property type="entry name" value="DUF805"/>
    <property type="match status" value="1"/>
</dbReference>
<protein>
    <recommendedName>
        <fullName evidence="4">DUF805 domain-containing protein</fullName>
    </recommendedName>
</protein>
<name>A0A0R1SBK1_9LACO</name>
<dbReference type="OrthoDB" id="2322628at2"/>
<dbReference type="AlphaFoldDB" id="A0A0R1SBK1"/>
<proteinExistence type="predicted"/>
<dbReference type="Proteomes" id="UP000051647">
    <property type="component" value="Unassembled WGS sequence"/>
</dbReference>
<keyword evidence="1" id="KW-1133">Transmembrane helix</keyword>
<dbReference type="EMBL" id="AZFA01000025">
    <property type="protein sequence ID" value="KRL65854.1"/>
    <property type="molecule type" value="Genomic_DNA"/>
</dbReference>
<dbReference type="eggNOG" id="COG3152">
    <property type="taxonomic scope" value="Bacteria"/>
</dbReference>
<organism evidence="2 3">
    <name type="scientific">Companilactobacillus versmoldensis DSM 14857 = KCTC 3814</name>
    <dbReference type="NCBI Taxonomy" id="1423815"/>
    <lineage>
        <taxon>Bacteria</taxon>
        <taxon>Bacillati</taxon>
        <taxon>Bacillota</taxon>
        <taxon>Bacilli</taxon>
        <taxon>Lactobacillales</taxon>
        <taxon>Lactobacillaceae</taxon>
        <taxon>Companilactobacillus</taxon>
    </lineage>
</organism>
<accession>A0A0R1SBK1</accession>
<keyword evidence="1" id="KW-0472">Membrane</keyword>
<evidence type="ECO:0008006" key="4">
    <source>
        <dbReference type="Google" id="ProtNLM"/>
    </source>
</evidence>